<dbReference type="PANTHER" id="PTHR30026:SF20">
    <property type="entry name" value="OUTER MEMBRANE PROTEIN TOLC"/>
    <property type="match status" value="1"/>
</dbReference>
<comment type="similarity">
    <text evidence="2">Belongs to the outer membrane factor (OMF) (TC 1.B.17) family.</text>
</comment>
<evidence type="ECO:0000256" key="6">
    <source>
        <dbReference type="ARBA" id="ARBA00023136"/>
    </source>
</evidence>
<organism evidence="8 9">
    <name type="scientific">Arenibacter nanhaiticus</name>
    <dbReference type="NCBI Taxonomy" id="558155"/>
    <lineage>
        <taxon>Bacteria</taxon>
        <taxon>Pseudomonadati</taxon>
        <taxon>Bacteroidota</taxon>
        <taxon>Flavobacteriia</taxon>
        <taxon>Flavobacteriales</taxon>
        <taxon>Flavobacteriaceae</taxon>
        <taxon>Arenibacter</taxon>
    </lineage>
</organism>
<dbReference type="GO" id="GO:1990281">
    <property type="term" value="C:efflux pump complex"/>
    <property type="evidence" value="ECO:0007669"/>
    <property type="project" value="TreeGrafter"/>
</dbReference>
<proteinExistence type="inferred from homology"/>
<evidence type="ECO:0000313" key="8">
    <source>
        <dbReference type="EMBL" id="SHJ12004.1"/>
    </source>
</evidence>
<dbReference type="GO" id="GO:0015288">
    <property type="term" value="F:porin activity"/>
    <property type="evidence" value="ECO:0007669"/>
    <property type="project" value="TreeGrafter"/>
</dbReference>
<accession>A0A1M6GPW1</accession>
<dbReference type="PANTHER" id="PTHR30026">
    <property type="entry name" value="OUTER MEMBRANE PROTEIN TOLC"/>
    <property type="match status" value="1"/>
</dbReference>
<keyword evidence="5" id="KW-0812">Transmembrane</keyword>
<dbReference type="EMBL" id="FQYX01000011">
    <property type="protein sequence ID" value="SHJ12004.1"/>
    <property type="molecule type" value="Genomic_DNA"/>
</dbReference>
<sequence>MKLKLTATLSIFCVGIMMAQEKKWTLRDCVEYALEHNISIKQSELDLQNADLAKADAKGNFLPTVNANASHSWNIGLNQNITTGLFENITTQYTSAGVNVGVDIYNGLQNVNRLRRANLSILANQYRLDNMKDDISLAVANAYLQILFNREYLNISKAQISVTEQDLKRTKELVSSGVVPKGDLLEIQATAATQEQQKINAENALRLAKISLAQLLLIQEYESFDVVDEDFMIPSTVILDYTPKTIYEKALTVRNDIKLSEANVALAETDIKISKGSLYPRLSAFYGYNTRASYQDIVSGAEQDPDNPNRQIGVVQETGQSVVTPNFRSIISGPNNIFEQFGDNGGHGFGVQLAIPVFNGFATRNNVMRSKVNLERSKLQLQQDKLNLENTINQAWNDAIATYKAYEAAEKTLEARSEALKYAKERFNVGLMNSFNFSQAQSRVDNAAAELIRTKYDYIFRLKVLEFYFGLPISIN</sequence>
<dbReference type="Pfam" id="PF02321">
    <property type="entry name" value="OEP"/>
    <property type="match status" value="2"/>
</dbReference>
<evidence type="ECO:0000256" key="3">
    <source>
        <dbReference type="ARBA" id="ARBA00022448"/>
    </source>
</evidence>
<dbReference type="GO" id="GO:0009279">
    <property type="term" value="C:cell outer membrane"/>
    <property type="evidence" value="ECO:0007669"/>
    <property type="project" value="UniProtKB-SubCell"/>
</dbReference>
<evidence type="ECO:0000256" key="7">
    <source>
        <dbReference type="ARBA" id="ARBA00023237"/>
    </source>
</evidence>
<comment type="subcellular location">
    <subcellularLocation>
        <location evidence="1">Cell outer membrane</location>
    </subcellularLocation>
</comment>
<keyword evidence="6" id="KW-0472">Membrane</keyword>
<keyword evidence="4" id="KW-1134">Transmembrane beta strand</keyword>
<evidence type="ECO:0000256" key="2">
    <source>
        <dbReference type="ARBA" id="ARBA00007613"/>
    </source>
</evidence>
<evidence type="ECO:0000313" key="9">
    <source>
        <dbReference type="Proteomes" id="UP000184231"/>
    </source>
</evidence>
<dbReference type="AlphaFoldDB" id="A0A1M6GPW1"/>
<evidence type="ECO:0000256" key="5">
    <source>
        <dbReference type="ARBA" id="ARBA00022692"/>
    </source>
</evidence>
<dbReference type="STRING" id="558155.SAMN04487911_11191"/>
<gene>
    <name evidence="8" type="ORF">SAMN04487911_11191</name>
</gene>
<keyword evidence="9" id="KW-1185">Reference proteome</keyword>
<name>A0A1M6GPW1_9FLAO</name>
<keyword evidence="3" id="KW-0813">Transport</keyword>
<dbReference type="SUPFAM" id="SSF56954">
    <property type="entry name" value="Outer membrane efflux proteins (OEP)"/>
    <property type="match status" value="1"/>
</dbReference>
<reference evidence="8 9" key="1">
    <citation type="submission" date="2016-11" db="EMBL/GenBank/DDBJ databases">
        <authorList>
            <person name="Jaros S."/>
            <person name="Januszkiewicz K."/>
            <person name="Wedrychowicz H."/>
        </authorList>
    </citation>
    <scope>NUCLEOTIDE SEQUENCE [LARGE SCALE GENOMIC DNA]</scope>
    <source>
        <strain evidence="8 9">CGMCC 1.8863</strain>
    </source>
</reference>
<dbReference type="OrthoDB" id="9811587at2"/>
<dbReference type="InterPro" id="IPR003423">
    <property type="entry name" value="OMP_efflux"/>
</dbReference>
<keyword evidence="7" id="KW-0998">Cell outer membrane</keyword>
<evidence type="ECO:0000256" key="1">
    <source>
        <dbReference type="ARBA" id="ARBA00004442"/>
    </source>
</evidence>
<protein>
    <submittedName>
        <fullName evidence="8">Outer membrane protein</fullName>
    </submittedName>
</protein>
<dbReference type="Proteomes" id="UP000184231">
    <property type="component" value="Unassembled WGS sequence"/>
</dbReference>
<dbReference type="RefSeq" id="WP_072764395.1">
    <property type="nucleotide sequence ID" value="NZ_FQYX01000011.1"/>
</dbReference>
<dbReference type="Gene3D" id="1.20.1600.10">
    <property type="entry name" value="Outer membrane efflux proteins (OEP)"/>
    <property type="match status" value="1"/>
</dbReference>
<evidence type="ECO:0000256" key="4">
    <source>
        <dbReference type="ARBA" id="ARBA00022452"/>
    </source>
</evidence>
<dbReference type="GO" id="GO:0015562">
    <property type="term" value="F:efflux transmembrane transporter activity"/>
    <property type="evidence" value="ECO:0007669"/>
    <property type="project" value="InterPro"/>
</dbReference>
<dbReference type="InterPro" id="IPR051906">
    <property type="entry name" value="TolC-like"/>
</dbReference>